<evidence type="ECO:0000313" key="1">
    <source>
        <dbReference type="EMBL" id="CCX05491.1"/>
    </source>
</evidence>
<sequence length="45" mass="5179">MRGEDTGQKRRAGVVCWHKAPSKPFHARRAGFSHPHRRAIVDIEE</sequence>
<gene>
    <name evidence="1" type="ORF">PCON_05078</name>
</gene>
<name>U4KWH7_PYROM</name>
<protein>
    <submittedName>
        <fullName evidence="1">Uncharacterized protein</fullName>
    </submittedName>
</protein>
<dbReference type="EMBL" id="HF935255">
    <property type="protein sequence ID" value="CCX05491.1"/>
    <property type="molecule type" value="Genomic_DNA"/>
</dbReference>
<dbReference type="Proteomes" id="UP000018144">
    <property type="component" value="Unassembled WGS sequence"/>
</dbReference>
<dbReference type="AlphaFoldDB" id="U4KWH7"/>
<organism evidence="1 2">
    <name type="scientific">Pyronema omphalodes (strain CBS 100304)</name>
    <name type="common">Pyronema confluens</name>
    <dbReference type="NCBI Taxonomy" id="1076935"/>
    <lineage>
        <taxon>Eukaryota</taxon>
        <taxon>Fungi</taxon>
        <taxon>Dikarya</taxon>
        <taxon>Ascomycota</taxon>
        <taxon>Pezizomycotina</taxon>
        <taxon>Pezizomycetes</taxon>
        <taxon>Pezizales</taxon>
        <taxon>Pyronemataceae</taxon>
        <taxon>Pyronema</taxon>
    </lineage>
</organism>
<reference evidence="1 2" key="1">
    <citation type="journal article" date="2013" name="PLoS Genet.">
        <title>The genome and development-dependent transcriptomes of Pyronema confluens: a window into fungal evolution.</title>
        <authorList>
            <person name="Traeger S."/>
            <person name="Altegoer F."/>
            <person name="Freitag M."/>
            <person name="Gabaldon T."/>
            <person name="Kempken F."/>
            <person name="Kumar A."/>
            <person name="Marcet-Houben M."/>
            <person name="Poggeler S."/>
            <person name="Stajich J.E."/>
            <person name="Nowrousian M."/>
        </authorList>
    </citation>
    <scope>NUCLEOTIDE SEQUENCE [LARGE SCALE GENOMIC DNA]</scope>
    <source>
        <strain evidence="2">CBS 100304</strain>
        <tissue evidence="1">Vegetative mycelium</tissue>
    </source>
</reference>
<proteinExistence type="predicted"/>
<keyword evidence="2" id="KW-1185">Reference proteome</keyword>
<evidence type="ECO:0000313" key="2">
    <source>
        <dbReference type="Proteomes" id="UP000018144"/>
    </source>
</evidence>
<accession>U4KWH7</accession>